<keyword evidence="6" id="KW-1185">Reference proteome</keyword>
<name>E1QGS7_DESB2</name>
<dbReference type="STRING" id="644282.Deba_1402"/>
<keyword evidence="2 5" id="KW-0645">Protease</keyword>
<dbReference type="PANTHER" id="PTHR30302:SF1">
    <property type="entry name" value="HYDROGENASE 2 MATURATION PROTEASE"/>
    <property type="match status" value="1"/>
</dbReference>
<dbReference type="eggNOG" id="COG0680">
    <property type="taxonomic scope" value="Bacteria"/>
</dbReference>
<dbReference type="PRINTS" id="PR00446">
    <property type="entry name" value="HYDRGNUPTAKE"/>
</dbReference>
<comment type="similarity">
    <text evidence="1">Belongs to the peptidase A31 family.</text>
</comment>
<dbReference type="EMBL" id="CP002085">
    <property type="protein sequence ID" value="ADK84770.1"/>
    <property type="molecule type" value="Genomic_DNA"/>
</dbReference>
<dbReference type="SUPFAM" id="SSF53163">
    <property type="entry name" value="HybD-like"/>
    <property type="match status" value="1"/>
</dbReference>
<dbReference type="AlphaFoldDB" id="E1QGS7"/>
<keyword evidence="4" id="KW-0378">Hydrolase</keyword>
<dbReference type="GO" id="GO:0004190">
    <property type="term" value="F:aspartic-type endopeptidase activity"/>
    <property type="evidence" value="ECO:0007669"/>
    <property type="project" value="UniProtKB-KW"/>
</dbReference>
<dbReference type="NCBIfam" id="TIGR00072">
    <property type="entry name" value="hydrog_prot"/>
    <property type="match status" value="1"/>
</dbReference>
<dbReference type="CDD" id="cd06062">
    <property type="entry name" value="H2MP_MemB-H2up"/>
    <property type="match status" value="1"/>
</dbReference>
<dbReference type="InterPro" id="IPR023430">
    <property type="entry name" value="Pept_HybD-like_dom_sf"/>
</dbReference>
<dbReference type="GO" id="GO:0008047">
    <property type="term" value="F:enzyme activator activity"/>
    <property type="evidence" value="ECO:0007669"/>
    <property type="project" value="InterPro"/>
</dbReference>
<dbReference type="Gene3D" id="3.40.50.1450">
    <property type="entry name" value="HybD-like"/>
    <property type="match status" value="1"/>
</dbReference>
<organism evidence="5 6">
    <name type="scientific">Desulfarculus baarsii (strain ATCC 33931 / DSM 2075 / LMG 7858 / VKM B-1802 / 2st14)</name>
    <dbReference type="NCBI Taxonomy" id="644282"/>
    <lineage>
        <taxon>Bacteria</taxon>
        <taxon>Pseudomonadati</taxon>
        <taxon>Thermodesulfobacteriota</taxon>
        <taxon>Desulfarculia</taxon>
        <taxon>Desulfarculales</taxon>
        <taxon>Desulfarculaceae</taxon>
        <taxon>Desulfarculus</taxon>
    </lineage>
</organism>
<evidence type="ECO:0000313" key="5">
    <source>
        <dbReference type="EMBL" id="ADK84770.1"/>
    </source>
</evidence>
<proteinExistence type="inferred from homology"/>
<gene>
    <name evidence="5" type="ordered locus">Deba_1402</name>
</gene>
<protein>
    <submittedName>
        <fullName evidence="5">Hydrogenase maturation protease</fullName>
    </submittedName>
</protein>
<dbReference type="GO" id="GO:0016485">
    <property type="term" value="P:protein processing"/>
    <property type="evidence" value="ECO:0007669"/>
    <property type="project" value="TreeGrafter"/>
</dbReference>
<dbReference type="KEGG" id="dbr:Deba_1402"/>
<dbReference type="Pfam" id="PF01750">
    <property type="entry name" value="HycI"/>
    <property type="match status" value="1"/>
</dbReference>
<evidence type="ECO:0000313" key="6">
    <source>
        <dbReference type="Proteomes" id="UP000009047"/>
    </source>
</evidence>
<evidence type="ECO:0000256" key="1">
    <source>
        <dbReference type="ARBA" id="ARBA00006814"/>
    </source>
</evidence>
<accession>E1QGS7</accession>
<keyword evidence="3" id="KW-0064">Aspartyl protease</keyword>
<sequence length="175" mass="18949">MRILVLGVGNVLLRDEGVGVRVLGELARRFAFPENVRLVDGGVLGLSLTGTIMDADHVVVIDAVRGGKPPGTVFRFDWEARPDHIHYKDSLHQIDLMETMAILPLLGDAPKVTVVGVEYEDIDGWGLYLTPKVEAAVEKMIAAVLAELDALGVRPLARSRWEKAPDVFGGASQGN</sequence>
<evidence type="ECO:0000256" key="2">
    <source>
        <dbReference type="ARBA" id="ARBA00022670"/>
    </source>
</evidence>
<dbReference type="PANTHER" id="PTHR30302">
    <property type="entry name" value="HYDROGENASE 1 MATURATION PROTEASE"/>
    <property type="match status" value="1"/>
</dbReference>
<reference evidence="5 6" key="1">
    <citation type="journal article" date="2010" name="Stand. Genomic Sci.">
        <title>Complete genome sequence of Desulfarculus baarsii type strain (2st14).</title>
        <authorList>
            <person name="Sun H."/>
            <person name="Spring S."/>
            <person name="Lapidus A."/>
            <person name="Davenport K."/>
            <person name="Del Rio T.G."/>
            <person name="Tice H."/>
            <person name="Nolan M."/>
            <person name="Copeland A."/>
            <person name="Cheng J.F."/>
            <person name="Lucas S."/>
            <person name="Tapia R."/>
            <person name="Goodwin L."/>
            <person name="Pitluck S."/>
            <person name="Ivanova N."/>
            <person name="Pagani I."/>
            <person name="Mavromatis K."/>
            <person name="Ovchinnikova G."/>
            <person name="Pati A."/>
            <person name="Chen A."/>
            <person name="Palaniappan K."/>
            <person name="Hauser L."/>
            <person name="Chang Y.J."/>
            <person name="Jeffries C.D."/>
            <person name="Detter J.C."/>
            <person name="Han C."/>
            <person name="Rohde M."/>
            <person name="Brambilla E."/>
            <person name="Goker M."/>
            <person name="Woyke T."/>
            <person name="Bristow J."/>
            <person name="Eisen J.A."/>
            <person name="Markowitz V."/>
            <person name="Hugenholtz P."/>
            <person name="Kyrpides N.C."/>
            <person name="Klenk H.P."/>
            <person name="Land M."/>
        </authorList>
    </citation>
    <scope>NUCLEOTIDE SEQUENCE [LARGE SCALE GENOMIC DNA]</scope>
    <source>
        <strain evidence="6">ATCC 33931 / DSM 2075 / LMG 7858 / VKM B-1802 / 2st14</strain>
    </source>
</reference>
<dbReference type="HOGENOM" id="CLU_099037_0_0_7"/>
<evidence type="ECO:0000256" key="3">
    <source>
        <dbReference type="ARBA" id="ARBA00022750"/>
    </source>
</evidence>
<dbReference type="Proteomes" id="UP000009047">
    <property type="component" value="Chromosome"/>
</dbReference>
<evidence type="ECO:0000256" key="4">
    <source>
        <dbReference type="ARBA" id="ARBA00022801"/>
    </source>
</evidence>
<dbReference type="InterPro" id="IPR000671">
    <property type="entry name" value="Peptidase_A31"/>
</dbReference>